<keyword evidence="1 4" id="KW-0812">Transmembrane</keyword>
<feature type="transmembrane region" description="Helical" evidence="4">
    <location>
        <begin position="94"/>
        <end position="113"/>
    </location>
</feature>
<dbReference type="PANTHER" id="PTHR23526">
    <property type="entry name" value="INTEGRAL MEMBRANE TRANSPORT PROTEIN-RELATED"/>
    <property type="match status" value="1"/>
</dbReference>
<feature type="transmembrane region" description="Helical" evidence="4">
    <location>
        <begin position="232"/>
        <end position="251"/>
    </location>
</feature>
<reference evidence="5 6" key="1">
    <citation type="journal article" date="2019" name="Environ. Microbiol.">
        <title>Species interactions and distinct microbial communities in high Arctic permafrost affected cryosols are associated with the CH4 and CO2 gas fluxes.</title>
        <authorList>
            <person name="Altshuler I."/>
            <person name="Hamel J."/>
            <person name="Turney S."/>
            <person name="Magnuson E."/>
            <person name="Levesque R."/>
            <person name="Greer C."/>
            <person name="Whyte L.G."/>
        </authorList>
    </citation>
    <scope>NUCLEOTIDE SEQUENCE [LARGE SCALE GENOMIC DNA]</scope>
    <source>
        <strain evidence="5 6">S9.3B</strain>
    </source>
</reference>
<evidence type="ECO:0000256" key="3">
    <source>
        <dbReference type="ARBA" id="ARBA00023136"/>
    </source>
</evidence>
<feature type="transmembrane region" description="Helical" evidence="4">
    <location>
        <begin position="68"/>
        <end position="88"/>
    </location>
</feature>
<keyword evidence="2 4" id="KW-1133">Transmembrane helix</keyword>
<protein>
    <submittedName>
        <fullName evidence="5">MFS transporter</fullName>
    </submittedName>
</protein>
<evidence type="ECO:0000256" key="2">
    <source>
        <dbReference type="ARBA" id="ARBA00022989"/>
    </source>
</evidence>
<evidence type="ECO:0000256" key="4">
    <source>
        <dbReference type="SAM" id="Phobius"/>
    </source>
</evidence>
<proteinExistence type="predicted"/>
<dbReference type="PANTHER" id="PTHR23526:SF2">
    <property type="entry name" value="MAJOR FACILITATOR SUPERFAMILY (MFS) PROFILE DOMAIN-CONTAINING PROTEIN"/>
    <property type="match status" value="1"/>
</dbReference>
<feature type="transmembrane region" description="Helical" evidence="4">
    <location>
        <begin position="37"/>
        <end position="56"/>
    </location>
</feature>
<organism evidence="5 6">
    <name type="scientific">Muricoccus nepalensis</name>
    <dbReference type="NCBI Taxonomy" id="1854500"/>
    <lineage>
        <taxon>Bacteria</taxon>
        <taxon>Pseudomonadati</taxon>
        <taxon>Pseudomonadota</taxon>
        <taxon>Alphaproteobacteria</taxon>
        <taxon>Acetobacterales</taxon>
        <taxon>Roseomonadaceae</taxon>
        <taxon>Muricoccus</taxon>
    </lineage>
</organism>
<dbReference type="InterPro" id="IPR036259">
    <property type="entry name" value="MFS_trans_sf"/>
</dbReference>
<dbReference type="Pfam" id="PF07690">
    <property type="entry name" value="MFS_1"/>
    <property type="match status" value="1"/>
</dbReference>
<keyword evidence="3 4" id="KW-0472">Membrane</keyword>
<evidence type="ECO:0000313" key="6">
    <source>
        <dbReference type="Proteomes" id="UP000317078"/>
    </source>
</evidence>
<feature type="transmembrane region" description="Helical" evidence="4">
    <location>
        <begin position="263"/>
        <end position="284"/>
    </location>
</feature>
<dbReference type="EMBL" id="RCZP01000007">
    <property type="protein sequence ID" value="TPG57679.1"/>
    <property type="molecule type" value="Genomic_DNA"/>
</dbReference>
<feature type="transmembrane region" description="Helical" evidence="4">
    <location>
        <begin position="158"/>
        <end position="178"/>
    </location>
</feature>
<dbReference type="OrthoDB" id="7262016at2"/>
<dbReference type="AlphaFoldDB" id="A0A502G735"/>
<comment type="caution">
    <text evidence="5">The sequence shown here is derived from an EMBL/GenBank/DDBJ whole genome shotgun (WGS) entry which is preliminary data.</text>
</comment>
<dbReference type="SUPFAM" id="SSF103473">
    <property type="entry name" value="MFS general substrate transporter"/>
    <property type="match status" value="1"/>
</dbReference>
<dbReference type="GO" id="GO:0022857">
    <property type="term" value="F:transmembrane transporter activity"/>
    <property type="evidence" value="ECO:0007669"/>
    <property type="project" value="InterPro"/>
</dbReference>
<dbReference type="InterPro" id="IPR011701">
    <property type="entry name" value="MFS"/>
</dbReference>
<feature type="transmembrane region" description="Helical" evidence="4">
    <location>
        <begin position="134"/>
        <end position="152"/>
    </location>
</feature>
<dbReference type="InterPro" id="IPR052528">
    <property type="entry name" value="Sugar_transport-like"/>
</dbReference>
<keyword evidence="6" id="KW-1185">Reference proteome</keyword>
<dbReference type="RefSeq" id="WP_140882600.1">
    <property type="nucleotide sequence ID" value="NZ_RCZP01000007.1"/>
</dbReference>
<gene>
    <name evidence="5" type="ORF">EAH89_09605</name>
</gene>
<evidence type="ECO:0000256" key="1">
    <source>
        <dbReference type="ARBA" id="ARBA00022692"/>
    </source>
</evidence>
<name>A0A502G735_9PROT</name>
<feature type="transmembrane region" description="Helical" evidence="4">
    <location>
        <begin position="199"/>
        <end position="226"/>
    </location>
</feature>
<sequence>MPGPSPFRLLTLHYAFFQLSAALAGGFVGAYLMKLGFSLPVALLAYATLLTTRLGLRLISLEVVRRLGYRRAMITGAALCAAGFLPLMRADEPVWLAVWLLLFSLAESLYWPLYHAAAAVIGGASRGRELGLRTALSSLIGIAGPIAGGLMLERLGPAVDFGLAGVLTLLSIIPLARLRDIPAGPVPGMRDSMRGIDRLGIVAFAADGWMCSGLTLAWPMVLFTALGSHYEAFGLANAAAGLVGAVAGITCGRAIDRGQRGRYLLLVCGALVLSFALRACASWSPAAAAVANASGAAIAGLYVPVLMSVIYDRAKGSGAAYRFHFAAEAGWDLGAATGCMAAALVAWGTTVPSLAVLPGVLGVVVVHRCVRGPAAPVPAPTLGVAA</sequence>
<evidence type="ECO:0000313" key="5">
    <source>
        <dbReference type="EMBL" id="TPG57679.1"/>
    </source>
</evidence>
<accession>A0A502G735</accession>
<feature type="transmembrane region" description="Helical" evidence="4">
    <location>
        <begin position="290"/>
        <end position="311"/>
    </location>
</feature>
<dbReference type="Gene3D" id="1.20.1250.20">
    <property type="entry name" value="MFS general substrate transporter like domains"/>
    <property type="match status" value="2"/>
</dbReference>
<dbReference type="Proteomes" id="UP000317078">
    <property type="component" value="Unassembled WGS sequence"/>
</dbReference>
<feature type="transmembrane region" description="Helical" evidence="4">
    <location>
        <begin position="12"/>
        <end position="31"/>
    </location>
</feature>